<protein>
    <submittedName>
        <fullName evidence="1">Uncharacterized protein</fullName>
    </submittedName>
</protein>
<evidence type="ECO:0000313" key="1">
    <source>
        <dbReference type="EMBL" id="KKS02898.1"/>
    </source>
</evidence>
<proteinExistence type="predicted"/>
<comment type="caution">
    <text evidence="1">The sequence shown here is derived from an EMBL/GenBank/DDBJ whole genome shotgun (WGS) entry which is preliminary data.</text>
</comment>
<accession>A0A0G0YR72</accession>
<sequence length="188" mass="20327">MPGDPEAGITPVAATVGAAEAVTPEKTEAQQKIEALVNQVRGVNAQLGGKVAAEVHFDDGRSTLFFARTSRQPGESIFVYGVDSLSGPVYISGELSKRLLQGSQNAIDLQQAASVTEDEVHNWVHPFRDENELTSWSKAFEESKNAVLQDRVEMQKIREAKNRILDQALSVVSEPIDISTPPSIPTSA</sequence>
<organism evidence="1 2">
    <name type="scientific">Candidatus Curtissbacteria bacterium GW2011_GWA2_41_24</name>
    <dbReference type="NCBI Taxonomy" id="1618411"/>
    <lineage>
        <taxon>Bacteria</taxon>
        <taxon>Candidatus Curtissiibacteriota</taxon>
    </lineage>
</organism>
<dbReference type="EMBL" id="LCBC01000026">
    <property type="protein sequence ID" value="KKS02898.1"/>
    <property type="molecule type" value="Genomic_DNA"/>
</dbReference>
<dbReference type="Proteomes" id="UP000034493">
    <property type="component" value="Unassembled WGS sequence"/>
</dbReference>
<evidence type="ECO:0000313" key="2">
    <source>
        <dbReference type="Proteomes" id="UP000034493"/>
    </source>
</evidence>
<name>A0A0G0YR72_9BACT</name>
<gene>
    <name evidence="1" type="ORF">UU56_C0026G0008</name>
</gene>
<dbReference type="AlphaFoldDB" id="A0A0G0YR72"/>
<reference evidence="1 2" key="1">
    <citation type="journal article" date="2015" name="Nature">
        <title>rRNA introns, odd ribosomes, and small enigmatic genomes across a large radiation of phyla.</title>
        <authorList>
            <person name="Brown C.T."/>
            <person name="Hug L.A."/>
            <person name="Thomas B.C."/>
            <person name="Sharon I."/>
            <person name="Castelle C.J."/>
            <person name="Singh A."/>
            <person name="Wilkins M.J."/>
            <person name="Williams K.H."/>
            <person name="Banfield J.F."/>
        </authorList>
    </citation>
    <scope>NUCLEOTIDE SEQUENCE [LARGE SCALE GENOMIC DNA]</scope>
</reference>